<sequence length="228" mass="23281">MGRVGAARDGVRVTARRRGRATARPGQLGRRAQALCGTLVVALALGAGVLWQASTSAPGSAAAGLAAAVTANQAPWSGELPPPPAPYPGAATGCTLPDPTGTGGCVTGAAAHLVDQVGSAVGHMPMTCWSEHAWNPASDHRRGRGCDIFVGGAGQFPVGADLADGWRLAEWVRAHAEPLKVTYVIWQGRIWVADRAAAGWAPYDGGGVYDAADATGGHFDHLHVSVRG</sequence>
<evidence type="ECO:0000259" key="2">
    <source>
        <dbReference type="Pfam" id="PF26571"/>
    </source>
</evidence>
<gene>
    <name evidence="3" type="ORF">FE374_00270</name>
</gene>
<dbReference type="Proteomes" id="UP000314616">
    <property type="component" value="Chromosome"/>
</dbReference>
<dbReference type="OrthoDB" id="5496837at2"/>
<proteinExistence type="predicted"/>
<evidence type="ECO:0000313" key="4">
    <source>
        <dbReference type="Proteomes" id="UP000314616"/>
    </source>
</evidence>
<accession>A0A5B8BYA6</accession>
<feature type="region of interest" description="Disordered" evidence="1">
    <location>
        <begin position="1"/>
        <end position="27"/>
    </location>
</feature>
<reference evidence="3 4" key="1">
    <citation type="submission" date="2019-05" db="EMBL/GenBank/DDBJ databases">
        <title>Georgenia *** sp. nov., and Georgenia *** sp. nov., isolated from the intestinal contents of plateau pika (Ochotona curzoniae) in the Qinghai-Tibet plateau of China.</title>
        <authorList>
            <person name="Tian Z."/>
        </authorList>
    </citation>
    <scope>NUCLEOTIDE SEQUENCE [LARGE SCALE GENOMIC DNA]</scope>
    <source>
        <strain evidence="3 4">Z443</strain>
    </source>
</reference>
<evidence type="ECO:0000256" key="1">
    <source>
        <dbReference type="SAM" id="MobiDB-lite"/>
    </source>
</evidence>
<protein>
    <recommendedName>
        <fullName evidence="2">ARB-07466-like C-terminal domain-containing protein</fullName>
    </recommendedName>
</protein>
<feature type="domain" description="ARB-07466-like C-terminal" evidence="2">
    <location>
        <begin position="103"/>
        <end position="208"/>
    </location>
</feature>
<name>A0A5B8BYA6_9MICO</name>
<dbReference type="KEGG" id="gyu:FE374_00270"/>
<dbReference type="InterPro" id="IPR058593">
    <property type="entry name" value="ARB_07466-like_C"/>
</dbReference>
<evidence type="ECO:0000313" key="3">
    <source>
        <dbReference type="EMBL" id="QDC23274.1"/>
    </source>
</evidence>
<dbReference type="RefSeq" id="WP_139926716.1">
    <property type="nucleotide sequence ID" value="NZ_CP040915.1"/>
</dbReference>
<dbReference type="Pfam" id="PF26571">
    <property type="entry name" value="VldE"/>
    <property type="match status" value="1"/>
</dbReference>
<dbReference type="AlphaFoldDB" id="A0A5B8BYA6"/>
<organism evidence="3 4">
    <name type="scientific">Georgenia yuyongxinii</name>
    <dbReference type="NCBI Taxonomy" id="2589797"/>
    <lineage>
        <taxon>Bacteria</taxon>
        <taxon>Bacillati</taxon>
        <taxon>Actinomycetota</taxon>
        <taxon>Actinomycetes</taxon>
        <taxon>Micrococcales</taxon>
        <taxon>Bogoriellaceae</taxon>
        <taxon>Georgenia</taxon>
    </lineage>
</organism>
<dbReference type="EMBL" id="CP040915">
    <property type="protein sequence ID" value="QDC23274.1"/>
    <property type="molecule type" value="Genomic_DNA"/>
</dbReference>